<evidence type="ECO:0000313" key="2">
    <source>
        <dbReference type="EMBL" id="KAK4223812.1"/>
    </source>
</evidence>
<dbReference type="GO" id="GO:0045892">
    <property type="term" value="P:negative regulation of DNA-templated transcription"/>
    <property type="evidence" value="ECO:0007669"/>
    <property type="project" value="TreeGrafter"/>
</dbReference>
<keyword evidence="3" id="KW-1185">Reference proteome</keyword>
<dbReference type="PANTHER" id="PTHR15577:SF2">
    <property type="entry name" value="ZINC FINGER PROTEIN 318"/>
    <property type="match status" value="1"/>
</dbReference>
<protein>
    <submittedName>
        <fullName evidence="2">Uncharacterized protein</fullName>
    </submittedName>
</protein>
<feature type="compositionally biased region" description="Basic residues" evidence="1">
    <location>
        <begin position="480"/>
        <end position="491"/>
    </location>
</feature>
<dbReference type="PANTHER" id="PTHR15577">
    <property type="entry name" value="ZINC FINGER CONTAINING PROTEIN"/>
    <property type="match status" value="1"/>
</dbReference>
<accession>A0AAN7BIB6</accession>
<feature type="region of interest" description="Disordered" evidence="1">
    <location>
        <begin position="201"/>
        <end position="221"/>
    </location>
</feature>
<dbReference type="InterPro" id="IPR055309">
    <property type="entry name" value="Znf318-like"/>
</dbReference>
<sequence>MASNEIITIINNSGKVISTGKQLVNIFKEAQAAYREKKDAVKAERAARAGIKRAQTFDVARSAASAAGTSDLNNNKGGNEYVLDDRRALPDIPNRRKSLEDGDDSRSHISSRSSGRRSSQPRNAPLALTEGNLKTLSVVSSAAPSKAPSGFKYPDPSIVSPSVYDSPPPGPGHLVRHRTEPILPKKKKSIDMGLAYGDIPPDLADRHDLGPINGTSPTRDRAGQFQAFRSNSSPRSSQDDLVDVNSDEAEALGLMDKIEDFLEEAHCVHHSATNMIASLQERPEAAAAVALSLAELSALIGKMSPAFLAFIKGGSPAVFALLASPQFLIGTGIAAGVTVIMFGGWKIVKRMVDNATGGGSRQMEAPIAMRAMPVPGQAHTVVSESDVKQLAAPTQVDAFALENVEELSSVERWRRGIQPEFGIGTDDDQTPDEVDMLTKEAERALKLEKDRFLSRFDEEVDPDDSVSQIGVRARSYRTYKSYRSRHSSSRKHRDEDVDSRVPERRSSRRKDDDNSSRVSDKSSSRRRDDDGESRVSERGHRSHRSDREREREKERERRDHKDKDDDVSVAGSERSSSSRSHRGERRDREKEKDRDGDDGASVASSERSYRSTRSSRSHRGDKDYDDKSIVSRSSKHGGPRVGVKAIPEEEEEKDDAKDKPKKANMLKQLFKGKLKDYIKEEREKASSASSVMV</sequence>
<feature type="compositionally biased region" description="Basic and acidic residues" evidence="1">
    <location>
        <begin position="618"/>
        <end position="629"/>
    </location>
</feature>
<gene>
    <name evidence="2" type="ORF">QBC38DRAFT_458949</name>
</gene>
<organism evidence="2 3">
    <name type="scientific">Podospora fimiseda</name>
    <dbReference type="NCBI Taxonomy" id="252190"/>
    <lineage>
        <taxon>Eukaryota</taxon>
        <taxon>Fungi</taxon>
        <taxon>Dikarya</taxon>
        <taxon>Ascomycota</taxon>
        <taxon>Pezizomycotina</taxon>
        <taxon>Sordariomycetes</taxon>
        <taxon>Sordariomycetidae</taxon>
        <taxon>Sordariales</taxon>
        <taxon>Podosporaceae</taxon>
        <taxon>Podospora</taxon>
    </lineage>
</organism>
<reference evidence="2" key="1">
    <citation type="journal article" date="2023" name="Mol. Phylogenet. Evol.">
        <title>Genome-scale phylogeny and comparative genomics of the fungal order Sordariales.</title>
        <authorList>
            <person name="Hensen N."/>
            <person name="Bonometti L."/>
            <person name="Westerberg I."/>
            <person name="Brannstrom I.O."/>
            <person name="Guillou S."/>
            <person name="Cros-Aarteil S."/>
            <person name="Calhoun S."/>
            <person name="Haridas S."/>
            <person name="Kuo A."/>
            <person name="Mondo S."/>
            <person name="Pangilinan J."/>
            <person name="Riley R."/>
            <person name="LaButti K."/>
            <person name="Andreopoulos B."/>
            <person name="Lipzen A."/>
            <person name="Chen C."/>
            <person name="Yan M."/>
            <person name="Daum C."/>
            <person name="Ng V."/>
            <person name="Clum A."/>
            <person name="Steindorff A."/>
            <person name="Ohm R.A."/>
            <person name="Martin F."/>
            <person name="Silar P."/>
            <person name="Natvig D.O."/>
            <person name="Lalanne C."/>
            <person name="Gautier V."/>
            <person name="Ament-Velasquez S.L."/>
            <person name="Kruys A."/>
            <person name="Hutchinson M.I."/>
            <person name="Powell A.J."/>
            <person name="Barry K."/>
            <person name="Miller A.N."/>
            <person name="Grigoriev I.V."/>
            <person name="Debuchy R."/>
            <person name="Gladieux P."/>
            <person name="Hiltunen Thoren M."/>
            <person name="Johannesson H."/>
        </authorList>
    </citation>
    <scope>NUCLEOTIDE SEQUENCE</scope>
    <source>
        <strain evidence="2">CBS 990.96</strain>
    </source>
</reference>
<reference evidence="2" key="2">
    <citation type="submission" date="2023-05" db="EMBL/GenBank/DDBJ databases">
        <authorList>
            <consortium name="Lawrence Berkeley National Laboratory"/>
            <person name="Steindorff A."/>
            <person name="Hensen N."/>
            <person name="Bonometti L."/>
            <person name="Westerberg I."/>
            <person name="Brannstrom I.O."/>
            <person name="Guillou S."/>
            <person name="Cros-Aarteil S."/>
            <person name="Calhoun S."/>
            <person name="Haridas S."/>
            <person name="Kuo A."/>
            <person name="Mondo S."/>
            <person name="Pangilinan J."/>
            <person name="Riley R."/>
            <person name="Labutti K."/>
            <person name="Andreopoulos B."/>
            <person name="Lipzen A."/>
            <person name="Chen C."/>
            <person name="Yanf M."/>
            <person name="Daum C."/>
            <person name="Ng V."/>
            <person name="Clum A."/>
            <person name="Ohm R."/>
            <person name="Martin F."/>
            <person name="Silar P."/>
            <person name="Natvig D."/>
            <person name="Lalanne C."/>
            <person name="Gautier V."/>
            <person name="Ament-Velasquez S.L."/>
            <person name="Kruys A."/>
            <person name="Hutchinson M.I."/>
            <person name="Powell A.J."/>
            <person name="Barry K."/>
            <person name="Miller A.N."/>
            <person name="Grigoriev I.V."/>
            <person name="Debuchy R."/>
            <person name="Gladieux P."/>
            <person name="Thoren M.H."/>
            <person name="Johannesson H."/>
        </authorList>
    </citation>
    <scope>NUCLEOTIDE SEQUENCE</scope>
    <source>
        <strain evidence="2">CBS 990.96</strain>
    </source>
</reference>
<feature type="compositionally biased region" description="Low complexity" evidence="1">
    <location>
        <begin position="108"/>
        <end position="118"/>
    </location>
</feature>
<dbReference type="Proteomes" id="UP001301958">
    <property type="component" value="Unassembled WGS sequence"/>
</dbReference>
<feature type="compositionally biased region" description="Basic and acidic residues" evidence="1">
    <location>
        <begin position="83"/>
        <end position="107"/>
    </location>
</feature>
<evidence type="ECO:0000313" key="3">
    <source>
        <dbReference type="Proteomes" id="UP001301958"/>
    </source>
</evidence>
<feature type="compositionally biased region" description="Polar residues" evidence="1">
    <location>
        <begin position="67"/>
        <end position="77"/>
    </location>
</feature>
<dbReference type="GO" id="GO:0005654">
    <property type="term" value="C:nucleoplasm"/>
    <property type="evidence" value="ECO:0007669"/>
    <property type="project" value="TreeGrafter"/>
</dbReference>
<dbReference type="EMBL" id="MU865413">
    <property type="protein sequence ID" value="KAK4223812.1"/>
    <property type="molecule type" value="Genomic_DNA"/>
</dbReference>
<evidence type="ECO:0000256" key="1">
    <source>
        <dbReference type="SAM" id="MobiDB-lite"/>
    </source>
</evidence>
<feature type="compositionally biased region" description="Basic and acidic residues" evidence="1">
    <location>
        <begin position="584"/>
        <end position="597"/>
    </location>
</feature>
<feature type="region of interest" description="Disordered" evidence="1">
    <location>
        <begin position="64"/>
        <end position="130"/>
    </location>
</feature>
<name>A0AAN7BIB6_9PEZI</name>
<comment type="caution">
    <text evidence="2">The sequence shown here is derived from an EMBL/GenBank/DDBJ whole genome shotgun (WGS) entry which is preliminary data.</text>
</comment>
<dbReference type="AlphaFoldDB" id="A0AAN7BIB6"/>
<dbReference type="GO" id="GO:0045893">
    <property type="term" value="P:positive regulation of DNA-templated transcription"/>
    <property type="evidence" value="ECO:0007669"/>
    <property type="project" value="TreeGrafter"/>
</dbReference>
<proteinExistence type="predicted"/>
<feature type="region of interest" description="Disordered" evidence="1">
    <location>
        <begin position="480"/>
        <end position="673"/>
    </location>
</feature>
<feature type="compositionally biased region" description="Basic and acidic residues" evidence="1">
    <location>
        <begin position="492"/>
        <end position="566"/>
    </location>
</feature>